<sequence length="45" mass="4717">VDTFIHIGPGDVTAGLVKRTIDDATVHVVSSIEQAREVASVVSVQ</sequence>
<reference evidence="1" key="1">
    <citation type="submission" date="2018-06" db="EMBL/GenBank/DDBJ databases">
        <authorList>
            <person name="Zhirakovskaya E."/>
        </authorList>
    </citation>
    <scope>NUCLEOTIDE SEQUENCE</scope>
</reference>
<dbReference type="SUPFAM" id="SSF52151">
    <property type="entry name" value="FabD/lysophospholipase-like"/>
    <property type="match status" value="1"/>
</dbReference>
<organism evidence="1">
    <name type="scientific">hydrothermal vent metagenome</name>
    <dbReference type="NCBI Taxonomy" id="652676"/>
    <lineage>
        <taxon>unclassified sequences</taxon>
        <taxon>metagenomes</taxon>
        <taxon>ecological metagenomes</taxon>
    </lineage>
</organism>
<accession>A0A3B0SK54</accession>
<dbReference type="InterPro" id="IPR016035">
    <property type="entry name" value="Acyl_Trfase/lysoPLipase"/>
</dbReference>
<proteinExistence type="predicted"/>
<name>A0A3B0SK54_9ZZZZ</name>
<dbReference type="EMBL" id="UOEI01000299">
    <property type="protein sequence ID" value="VAW01347.1"/>
    <property type="molecule type" value="Genomic_DNA"/>
</dbReference>
<feature type="non-terminal residue" evidence="1">
    <location>
        <position position="1"/>
    </location>
</feature>
<dbReference type="AlphaFoldDB" id="A0A3B0SK54"/>
<protein>
    <submittedName>
        <fullName evidence="1">Uncharacterized protein</fullName>
    </submittedName>
</protein>
<gene>
    <name evidence="1" type="ORF">MNBD_ACTINO01-761</name>
</gene>
<evidence type="ECO:0000313" key="1">
    <source>
        <dbReference type="EMBL" id="VAW01347.1"/>
    </source>
</evidence>